<organism evidence="7 8">
    <name type="scientific">Coprococcus comes</name>
    <dbReference type="NCBI Taxonomy" id="410072"/>
    <lineage>
        <taxon>Bacteria</taxon>
        <taxon>Bacillati</taxon>
        <taxon>Bacillota</taxon>
        <taxon>Clostridia</taxon>
        <taxon>Lachnospirales</taxon>
        <taxon>Lachnospiraceae</taxon>
        <taxon>Coprococcus</taxon>
    </lineage>
</organism>
<evidence type="ECO:0000313" key="7">
    <source>
        <dbReference type="EMBL" id="RGU45013.1"/>
    </source>
</evidence>
<dbReference type="EMBL" id="QRXY01000012">
    <property type="protein sequence ID" value="RGU45013.1"/>
    <property type="molecule type" value="Genomic_DNA"/>
</dbReference>
<dbReference type="CDD" id="cd16917">
    <property type="entry name" value="HATPase_UhpB-NarQ-NarX-like"/>
    <property type="match status" value="1"/>
</dbReference>
<keyword evidence="5" id="KW-1133">Transmembrane helix</keyword>
<evidence type="ECO:0000256" key="3">
    <source>
        <dbReference type="ARBA" id="ARBA00023012"/>
    </source>
</evidence>
<evidence type="ECO:0000256" key="5">
    <source>
        <dbReference type="SAM" id="Phobius"/>
    </source>
</evidence>
<feature type="transmembrane region" description="Helical" evidence="5">
    <location>
        <begin position="12"/>
        <end position="33"/>
    </location>
</feature>
<dbReference type="Pfam" id="PF02518">
    <property type="entry name" value="HATPase_c"/>
    <property type="match status" value="1"/>
</dbReference>
<dbReference type="GO" id="GO:0000160">
    <property type="term" value="P:phosphorelay signal transduction system"/>
    <property type="evidence" value="ECO:0007669"/>
    <property type="project" value="UniProtKB-KW"/>
</dbReference>
<dbReference type="InterPro" id="IPR036890">
    <property type="entry name" value="HATPase_C_sf"/>
</dbReference>
<feature type="coiled-coil region" evidence="4">
    <location>
        <begin position="212"/>
        <end position="249"/>
    </location>
</feature>
<dbReference type="GO" id="GO:0016301">
    <property type="term" value="F:kinase activity"/>
    <property type="evidence" value="ECO:0007669"/>
    <property type="project" value="UniProtKB-KW"/>
</dbReference>
<reference evidence="7 8" key="1">
    <citation type="submission" date="2018-08" db="EMBL/GenBank/DDBJ databases">
        <title>A genome reference for cultivated species of the human gut microbiota.</title>
        <authorList>
            <person name="Zou Y."/>
            <person name="Xue W."/>
            <person name="Luo G."/>
        </authorList>
    </citation>
    <scope>NUCLEOTIDE SEQUENCE [LARGE SCALE GENOMIC DNA]</scope>
    <source>
        <strain evidence="7 8">AF16-31</strain>
    </source>
</reference>
<feature type="transmembrane region" description="Helical" evidence="5">
    <location>
        <begin position="79"/>
        <end position="97"/>
    </location>
</feature>
<name>A0A412T4X3_9FIRM</name>
<sequence length="425" mass="49064">MIKTFENCSPEYQITIVWFFIFLTLLCMILVIYEGTEKRKRKMLLPDSVLLIVIFLITAFLCVWQRAFYEEDSMILFKIPYVILIVIGIGVFLYVGLKIFGIYKYRKSCLRENAVQESLDNLPSGIVFFDGNGMPKLMNRKMYQICQNLAGRDIQNITELEEALGHPLKENVFYDVDLKVYCFADGSVWKFSEKEIITTAGDQFFQVLASEVSELYRNKVLLKEENQKLQEMSVAMKELSKNVITLTREEEMLSMKMRVHDNLGYSVLAAQRMLLRESEADRDIFLSQWKQTLDLLNKDNESVKGEQLHRQVQERAEILGVKIIYIGEQVWESHIFELMDIILLEALSNCVRHAGASELYVKCSSGEQEWIMVITDNGQTTEKDVKEGGGLSGIRKRVEQCGGTLRICAESKFSIIVKIPKEVRR</sequence>
<evidence type="ECO:0000256" key="4">
    <source>
        <dbReference type="SAM" id="Coils"/>
    </source>
</evidence>
<dbReference type="Gene3D" id="3.30.565.10">
    <property type="entry name" value="Histidine kinase-like ATPase, C-terminal domain"/>
    <property type="match status" value="1"/>
</dbReference>
<protein>
    <recommendedName>
        <fullName evidence="6">Histidine kinase/HSP90-like ATPase domain-containing protein</fullName>
    </recommendedName>
</protein>
<keyword evidence="4" id="KW-0175">Coiled coil</keyword>
<gene>
    <name evidence="7" type="ORF">DWW65_09785</name>
</gene>
<accession>A0A412T4X3</accession>
<feature type="transmembrane region" description="Helical" evidence="5">
    <location>
        <begin position="45"/>
        <end position="67"/>
    </location>
</feature>
<evidence type="ECO:0000313" key="8">
    <source>
        <dbReference type="Proteomes" id="UP000285693"/>
    </source>
</evidence>
<evidence type="ECO:0000256" key="2">
    <source>
        <dbReference type="ARBA" id="ARBA00022777"/>
    </source>
</evidence>
<proteinExistence type="predicted"/>
<feature type="domain" description="Histidine kinase/HSP90-like ATPase" evidence="6">
    <location>
        <begin position="341"/>
        <end position="421"/>
    </location>
</feature>
<dbReference type="Proteomes" id="UP000285693">
    <property type="component" value="Unassembled WGS sequence"/>
</dbReference>
<keyword evidence="3" id="KW-0902">Two-component regulatory system</keyword>
<evidence type="ECO:0000256" key="1">
    <source>
        <dbReference type="ARBA" id="ARBA00022679"/>
    </source>
</evidence>
<dbReference type="RefSeq" id="WP_117824066.1">
    <property type="nucleotide sequence ID" value="NZ_QRXY01000012.1"/>
</dbReference>
<dbReference type="InterPro" id="IPR050482">
    <property type="entry name" value="Sensor_HK_TwoCompSys"/>
</dbReference>
<dbReference type="AlphaFoldDB" id="A0A412T4X3"/>
<keyword evidence="5" id="KW-0812">Transmembrane</keyword>
<keyword evidence="2" id="KW-0418">Kinase</keyword>
<dbReference type="PANTHER" id="PTHR24421">
    <property type="entry name" value="NITRATE/NITRITE SENSOR PROTEIN NARX-RELATED"/>
    <property type="match status" value="1"/>
</dbReference>
<comment type="caution">
    <text evidence="7">The sequence shown here is derived from an EMBL/GenBank/DDBJ whole genome shotgun (WGS) entry which is preliminary data.</text>
</comment>
<keyword evidence="1" id="KW-0808">Transferase</keyword>
<dbReference type="InterPro" id="IPR003594">
    <property type="entry name" value="HATPase_dom"/>
</dbReference>
<evidence type="ECO:0000259" key="6">
    <source>
        <dbReference type="Pfam" id="PF02518"/>
    </source>
</evidence>
<keyword evidence="5" id="KW-0472">Membrane</keyword>
<dbReference type="SUPFAM" id="SSF55874">
    <property type="entry name" value="ATPase domain of HSP90 chaperone/DNA topoisomerase II/histidine kinase"/>
    <property type="match status" value="1"/>
</dbReference>